<reference evidence="1" key="1">
    <citation type="submission" date="2022-02" db="EMBL/GenBank/DDBJ databases">
        <title>Plant Genome Project.</title>
        <authorList>
            <person name="Zhang R.-G."/>
        </authorList>
    </citation>
    <scope>NUCLEOTIDE SEQUENCE</scope>
    <source>
        <strain evidence="1">AT1</strain>
    </source>
</reference>
<accession>A0ACC0PSG1</accession>
<keyword evidence="2" id="KW-1185">Reference proteome</keyword>
<dbReference type="EMBL" id="CM046389">
    <property type="protein sequence ID" value="KAI8567999.1"/>
    <property type="molecule type" value="Genomic_DNA"/>
</dbReference>
<proteinExistence type="predicted"/>
<gene>
    <name evidence="1" type="ORF">RHMOL_Rhmol02G0164200</name>
</gene>
<sequence>MVLIFHTKCRNLNITLLIFADDLFVLCGVDIVSFRLIVDSLSNFYHFSGLQPNMPKGIIFFAGVEAAYKEALRLVLPIPEGSLPAKYLGVPLISTRLRAHDCAQMKEKTLHSGANVAWHAVCAPKEEGGLGLCVLKTWNKACMMRHQWAICMKADTLWIKWIHTFILRNQSVWRVKIPQEASWTIRKLFQLRDEIQPWIKYIIGDGKSTYLWVDNWHNLGPICKRFGDSGDFHVGRPLFAKVSSIIHNGAWQWPRPRSAITKEIVSNFDPSLIPNVSVPDCVRWTLCKYGFSHHVPRWAFIEWLALLGRLSTKDRLYSWGVVSDQRCVLCQVENESHEHLFFACAYSSAMWDSLLQRNNIFR</sequence>
<protein>
    <submittedName>
        <fullName evidence="1">Uncharacterized protein</fullName>
    </submittedName>
</protein>
<evidence type="ECO:0000313" key="2">
    <source>
        <dbReference type="Proteomes" id="UP001062846"/>
    </source>
</evidence>
<name>A0ACC0PSG1_RHOML</name>
<comment type="caution">
    <text evidence="1">The sequence shown here is derived from an EMBL/GenBank/DDBJ whole genome shotgun (WGS) entry which is preliminary data.</text>
</comment>
<evidence type="ECO:0000313" key="1">
    <source>
        <dbReference type="EMBL" id="KAI8567999.1"/>
    </source>
</evidence>
<organism evidence="1 2">
    <name type="scientific">Rhododendron molle</name>
    <name type="common">Chinese azalea</name>
    <name type="synonym">Azalea mollis</name>
    <dbReference type="NCBI Taxonomy" id="49168"/>
    <lineage>
        <taxon>Eukaryota</taxon>
        <taxon>Viridiplantae</taxon>
        <taxon>Streptophyta</taxon>
        <taxon>Embryophyta</taxon>
        <taxon>Tracheophyta</taxon>
        <taxon>Spermatophyta</taxon>
        <taxon>Magnoliopsida</taxon>
        <taxon>eudicotyledons</taxon>
        <taxon>Gunneridae</taxon>
        <taxon>Pentapetalae</taxon>
        <taxon>asterids</taxon>
        <taxon>Ericales</taxon>
        <taxon>Ericaceae</taxon>
        <taxon>Ericoideae</taxon>
        <taxon>Rhodoreae</taxon>
        <taxon>Rhododendron</taxon>
    </lineage>
</organism>
<dbReference type="Proteomes" id="UP001062846">
    <property type="component" value="Chromosome 2"/>
</dbReference>